<sequence>MATALCVALGGCAGLKKDKNASSDTAMTAPAKEQRYEPVKPTSIYHDFQDVLFPVELKLDRKHSSVYVTDGFKTGMLTLSGSVDARSTVTWFENNMVKDNWHLVGSLKAQRTLLLFVKQNRYCVISVTDGMMKTHVEVWVAPTLEDKGAGRLQ</sequence>
<dbReference type="HOGENOM" id="CLU_127047_0_0_7"/>
<keyword evidence="1" id="KW-0449">Lipoprotein</keyword>
<evidence type="ECO:0000313" key="2">
    <source>
        <dbReference type="Proteomes" id="UP000008561"/>
    </source>
</evidence>
<organism evidence="1 2">
    <name type="scientific">Desulfosudis oleivorans (strain DSM 6200 / JCM 39069 / Hxd3)</name>
    <name type="common">Desulfococcus oleovorans</name>
    <dbReference type="NCBI Taxonomy" id="96561"/>
    <lineage>
        <taxon>Bacteria</taxon>
        <taxon>Pseudomonadati</taxon>
        <taxon>Thermodesulfobacteriota</taxon>
        <taxon>Desulfobacteria</taxon>
        <taxon>Desulfobacterales</taxon>
        <taxon>Desulfosudaceae</taxon>
        <taxon>Desulfosudis</taxon>
    </lineage>
</organism>
<dbReference type="Proteomes" id="UP000008561">
    <property type="component" value="Chromosome"/>
</dbReference>
<accession>A8ZZZ5</accession>
<proteinExistence type="predicted"/>
<protein>
    <submittedName>
        <fullName evidence="1">Lipoprotein, putative</fullName>
    </submittedName>
</protein>
<dbReference type="STRING" id="96561.Dole_1591"/>
<dbReference type="EMBL" id="CP000859">
    <property type="protein sequence ID" value="ABW67395.1"/>
    <property type="molecule type" value="Genomic_DNA"/>
</dbReference>
<reference evidence="1 2" key="1">
    <citation type="submission" date="2007-10" db="EMBL/GenBank/DDBJ databases">
        <title>Complete sequence of Desulfococcus oleovorans Hxd3.</title>
        <authorList>
            <consortium name="US DOE Joint Genome Institute"/>
            <person name="Copeland A."/>
            <person name="Lucas S."/>
            <person name="Lapidus A."/>
            <person name="Barry K."/>
            <person name="Glavina del Rio T."/>
            <person name="Dalin E."/>
            <person name="Tice H."/>
            <person name="Pitluck S."/>
            <person name="Kiss H."/>
            <person name="Brettin T."/>
            <person name="Bruce D."/>
            <person name="Detter J.C."/>
            <person name="Han C."/>
            <person name="Schmutz J."/>
            <person name="Larimer F."/>
            <person name="Land M."/>
            <person name="Hauser L."/>
            <person name="Kyrpides N."/>
            <person name="Kim E."/>
            <person name="Wawrik B."/>
            <person name="Richardson P."/>
        </authorList>
    </citation>
    <scope>NUCLEOTIDE SEQUENCE [LARGE SCALE GENOMIC DNA]</scope>
    <source>
        <strain evidence="2">DSM 6200 / JCM 39069 / Hxd3</strain>
    </source>
</reference>
<dbReference type="eggNOG" id="ENOG5032BCF">
    <property type="taxonomic scope" value="Bacteria"/>
</dbReference>
<keyword evidence="2" id="KW-1185">Reference proteome</keyword>
<gene>
    <name evidence="1" type="ordered locus">Dole_1591</name>
</gene>
<dbReference type="AlphaFoldDB" id="A8ZZZ5"/>
<dbReference type="KEGG" id="dol:Dole_1591"/>
<evidence type="ECO:0000313" key="1">
    <source>
        <dbReference type="EMBL" id="ABW67395.1"/>
    </source>
</evidence>
<name>A8ZZZ5_DESOH</name>